<dbReference type="InterPro" id="IPR029066">
    <property type="entry name" value="PLP-binding_barrel"/>
</dbReference>
<dbReference type="SUPFAM" id="SSF51419">
    <property type="entry name" value="PLP-binding barrel"/>
    <property type="match status" value="1"/>
</dbReference>
<dbReference type="PANTHER" id="PTHR28004:SF2">
    <property type="entry name" value="D-SERINE DEHYDRATASE"/>
    <property type="match status" value="1"/>
</dbReference>
<evidence type="ECO:0000256" key="1">
    <source>
        <dbReference type="ARBA" id="ARBA00005323"/>
    </source>
</evidence>
<keyword evidence="5" id="KW-1185">Reference proteome</keyword>
<comment type="similarity">
    <text evidence="1">Belongs to the DSD1 family.</text>
</comment>
<evidence type="ECO:0000313" key="5">
    <source>
        <dbReference type="Proteomes" id="UP000609172"/>
    </source>
</evidence>
<reference evidence="4" key="1">
    <citation type="submission" date="2020-12" db="EMBL/GenBank/DDBJ databases">
        <title>Bacterial novel species Flavobacterium sp. SE-1-e isolated from soil.</title>
        <authorList>
            <person name="Jung H.-Y."/>
        </authorList>
    </citation>
    <scope>NUCLEOTIDE SEQUENCE</scope>
    <source>
        <strain evidence="4">SE-1-e</strain>
    </source>
</reference>
<gene>
    <name evidence="4" type="ORF">I5M07_08065</name>
</gene>
<dbReference type="InterPro" id="IPR026956">
    <property type="entry name" value="D-ser_dehydrat-like_dom"/>
</dbReference>
<evidence type="ECO:0000259" key="3">
    <source>
        <dbReference type="SMART" id="SM01119"/>
    </source>
</evidence>
<dbReference type="Gene3D" id="3.20.20.10">
    <property type="entry name" value="Alanine racemase"/>
    <property type="match status" value="1"/>
</dbReference>
<dbReference type="InterPro" id="IPR001608">
    <property type="entry name" value="Ala_racemase_N"/>
</dbReference>
<dbReference type="CDD" id="cd06821">
    <property type="entry name" value="PLPDE_III_D-TA"/>
    <property type="match status" value="1"/>
</dbReference>
<dbReference type="SMART" id="SM01119">
    <property type="entry name" value="D-ser_dehydrat"/>
    <property type="match status" value="1"/>
</dbReference>
<keyword evidence="2" id="KW-0456">Lyase</keyword>
<name>A0A934PKE2_9FLAO</name>
<feature type="domain" description="D-serine dehydratase-like" evidence="3">
    <location>
        <begin position="260"/>
        <end position="350"/>
    </location>
</feature>
<organism evidence="4 5">
    <name type="scientific">Flavobacterium agrisoli</name>
    <dbReference type="NCBI Taxonomy" id="2793066"/>
    <lineage>
        <taxon>Bacteria</taxon>
        <taxon>Pseudomonadati</taxon>
        <taxon>Bacteroidota</taxon>
        <taxon>Flavobacteriia</taxon>
        <taxon>Flavobacteriales</taxon>
        <taxon>Flavobacteriaceae</taxon>
        <taxon>Flavobacterium</taxon>
    </lineage>
</organism>
<dbReference type="InterPro" id="IPR042208">
    <property type="entry name" value="D-ser_dehydrat-like_sf"/>
</dbReference>
<dbReference type="EMBL" id="JAEHFV010000002">
    <property type="protein sequence ID" value="MBK0369792.1"/>
    <property type="molecule type" value="Genomic_DNA"/>
</dbReference>
<dbReference type="GO" id="GO:0036088">
    <property type="term" value="P:D-serine catabolic process"/>
    <property type="evidence" value="ECO:0007669"/>
    <property type="project" value="TreeGrafter"/>
</dbReference>
<sequence length="370" mass="42076">MNNWWQITNEKEVDTPFLAVYEERMAQNMQLAIAMMQGELQRFRPHIKTHKTGEILALFKVKGIEKIKCATIAEAELAGMYGVKDILMAYQPVGQKLNRFIQLILKYSDLAFSCFVDNLKTVDLIQVSAAEFNITIKVYLDLNTGMNRTGIAIEDDYIAVAKEILNKPNLHLEGFHIYDGHLKSEITTRLKEVSESFSRIQKKIRKLESEVDRSFKIVAGGSNTFPFYAKQTEVECSPGTFVFWDDNYSLHLPEQKFSPAALVVGTLISQPTSTTFCVDIGYKSIASENPIEQRIRFLNAPDLIPIGHSEEHLVVANKGTATWEIGDLVYGLPYHICPTVNLYETLQIINSENKRYTQWNVLARNKKISI</sequence>
<dbReference type="GO" id="GO:0008721">
    <property type="term" value="F:D-serine ammonia-lyase activity"/>
    <property type="evidence" value="ECO:0007669"/>
    <property type="project" value="TreeGrafter"/>
</dbReference>
<dbReference type="Pfam" id="PF01168">
    <property type="entry name" value="Ala_racemase_N"/>
    <property type="match status" value="1"/>
</dbReference>
<dbReference type="InterPro" id="IPR051466">
    <property type="entry name" value="D-amino_acid_metab_enzyme"/>
</dbReference>
<evidence type="ECO:0000313" key="4">
    <source>
        <dbReference type="EMBL" id="MBK0369792.1"/>
    </source>
</evidence>
<comment type="caution">
    <text evidence="4">The sequence shown here is derived from an EMBL/GenBank/DDBJ whole genome shotgun (WGS) entry which is preliminary data.</text>
</comment>
<dbReference type="Proteomes" id="UP000609172">
    <property type="component" value="Unassembled WGS sequence"/>
</dbReference>
<dbReference type="AlphaFoldDB" id="A0A934PKE2"/>
<proteinExistence type="inferred from homology"/>
<dbReference type="PANTHER" id="PTHR28004">
    <property type="entry name" value="ZGC:162816-RELATED"/>
    <property type="match status" value="1"/>
</dbReference>
<evidence type="ECO:0000256" key="2">
    <source>
        <dbReference type="ARBA" id="ARBA00023239"/>
    </source>
</evidence>
<dbReference type="RefSeq" id="WP_200105705.1">
    <property type="nucleotide sequence ID" value="NZ_JAEHFV010000002.1"/>
</dbReference>
<dbReference type="Gene3D" id="2.40.37.20">
    <property type="entry name" value="D-serine dehydratase-like domain"/>
    <property type="match status" value="1"/>
</dbReference>
<accession>A0A934PKE2</accession>
<dbReference type="Pfam" id="PF14031">
    <property type="entry name" value="D-ser_dehydrat"/>
    <property type="match status" value="1"/>
</dbReference>
<protein>
    <submittedName>
        <fullName evidence="4">D-TA family PLP-dependent enzyme</fullName>
    </submittedName>
</protein>